<keyword evidence="1" id="KW-0805">Transcription regulation</keyword>
<reference evidence="5 7" key="1">
    <citation type="submission" date="2019-10" db="EMBL/GenBank/DDBJ databases">
        <authorList>
            <person name="Irmler S."/>
            <person name="Berthoud H."/>
            <person name="Roetschi A."/>
            <person name="Arias E."/>
            <person name="Shani N."/>
            <person name="Wuethrich D."/>
            <person name="Bruggmann R."/>
        </authorList>
    </citation>
    <scope>NUCLEOTIDE SEQUENCE [LARGE SCALE GENOMIC DNA]</scope>
    <source>
        <strain evidence="5 7">FAM13073</strain>
    </source>
</reference>
<dbReference type="Gene3D" id="1.10.10.10">
    <property type="entry name" value="Winged helix-like DNA-binding domain superfamily/Winged helix DNA-binding domain"/>
    <property type="match status" value="1"/>
</dbReference>
<dbReference type="InterPro" id="IPR023187">
    <property type="entry name" value="Tscrpt_reg_MarR-type_CS"/>
</dbReference>
<keyword evidence="2" id="KW-0238">DNA-binding</keyword>
<dbReference type="CDD" id="cd00090">
    <property type="entry name" value="HTH_ARSR"/>
    <property type="match status" value="1"/>
</dbReference>
<evidence type="ECO:0000256" key="2">
    <source>
        <dbReference type="ARBA" id="ARBA00023125"/>
    </source>
</evidence>
<organism evidence="6 8">
    <name type="scientific">Pediococcus pentosaceus</name>
    <dbReference type="NCBI Taxonomy" id="1255"/>
    <lineage>
        <taxon>Bacteria</taxon>
        <taxon>Bacillati</taxon>
        <taxon>Bacillota</taxon>
        <taxon>Bacilli</taxon>
        <taxon>Lactobacillales</taxon>
        <taxon>Lactobacillaceae</taxon>
        <taxon>Pediococcus</taxon>
    </lineage>
</organism>
<evidence type="ECO:0000313" key="5">
    <source>
        <dbReference type="EMBL" id="KAF0413602.1"/>
    </source>
</evidence>
<dbReference type="AlphaFoldDB" id="A0A6L5A255"/>
<dbReference type="PANTHER" id="PTHR42756">
    <property type="entry name" value="TRANSCRIPTIONAL REGULATOR, MARR"/>
    <property type="match status" value="1"/>
</dbReference>
<dbReference type="RefSeq" id="WP_029257776.1">
    <property type="nucleotide sequence ID" value="NZ_CP066043.1"/>
</dbReference>
<keyword evidence="3" id="KW-0804">Transcription</keyword>
<dbReference type="SMART" id="SM00347">
    <property type="entry name" value="HTH_MARR"/>
    <property type="match status" value="1"/>
</dbReference>
<reference evidence="5" key="2">
    <citation type="submission" date="2019-12" db="EMBL/GenBank/DDBJ databases">
        <title>SpeciesPrimer: A bioinformatics pipeline dedicated to the design of qPCR primers for the quantification of bacterial species.</title>
        <authorList>
            <person name="Dreier M."/>
            <person name="Berthoud H."/>
            <person name="Shani N."/>
            <person name="Wechsler D."/>
            <person name="Junier P."/>
        </authorList>
    </citation>
    <scope>NUCLEOTIDE SEQUENCE</scope>
    <source>
        <strain evidence="5">FAM13073</strain>
    </source>
</reference>
<dbReference type="InterPro" id="IPR011991">
    <property type="entry name" value="ArsR-like_HTH"/>
</dbReference>
<dbReference type="GO" id="GO:0003700">
    <property type="term" value="F:DNA-binding transcription factor activity"/>
    <property type="evidence" value="ECO:0007669"/>
    <property type="project" value="InterPro"/>
</dbReference>
<reference evidence="7" key="3">
    <citation type="submission" date="2020-03" db="EMBL/GenBank/DDBJ databases">
        <title>SpeciesPrimer: A bioinformatics pipeline dedicated to the design of qPCR primers for the quantification of bacterial species.</title>
        <authorList>
            <person name="Dreier M."/>
            <person name="Berthoud H."/>
            <person name="Shani N."/>
            <person name="Wechsler D."/>
            <person name="Junier P."/>
        </authorList>
    </citation>
    <scope>NUCLEOTIDE SEQUENCE [LARGE SCALE GENOMIC DNA]</scope>
    <source>
        <strain evidence="7">FAM13073</strain>
    </source>
</reference>
<feature type="domain" description="HTH marR-type" evidence="4">
    <location>
        <begin position="6"/>
        <end position="140"/>
    </location>
</feature>
<comment type="caution">
    <text evidence="6">The sequence shown here is derived from an EMBL/GenBank/DDBJ whole genome shotgun (WGS) entry which is preliminary data.</text>
</comment>
<evidence type="ECO:0000256" key="3">
    <source>
        <dbReference type="ARBA" id="ARBA00023163"/>
    </source>
</evidence>
<evidence type="ECO:0000313" key="6">
    <source>
        <dbReference type="EMBL" id="MBF7127304.1"/>
    </source>
</evidence>
<dbReference type="EMBL" id="JADOFV010000003">
    <property type="protein sequence ID" value="MBF7127304.1"/>
    <property type="molecule type" value="Genomic_DNA"/>
</dbReference>
<dbReference type="PROSITE" id="PS01117">
    <property type="entry name" value="HTH_MARR_1"/>
    <property type="match status" value="1"/>
</dbReference>
<dbReference type="GO" id="GO:0003677">
    <property type="term" value="F:DNA binding"/>
    <property type="evidence" value="ECO:0007669"/>
    <property type="project" value="UniProtKB-KW"/>
</dbReference>
<reference evidence="6" key="4">
    <citation type="submission" date="2020-11" db="EMBL/GenBank/DDBJ databases">
        <title>Antibiotic susceptibility profiles of Pediococcus pentosaceus from various origins and their implications for the safety assessment of strains with food-technology applications.</title>
        <authorList>
            <person name="Shani N."/>
            <person name="Oberhaensli S."/>
            <person name="Arias E."/>
        </authorList>
    </citation>
    <scope>NUCLEOTIDE SEQUENCE</scope>
    <source>
        <strain evidence="6">FAM 19164</strain>
    </source>
</reference>
<protein>
    <submittedName>
        <fullName evidence="6">MarR family transcriptional regulator</fullName>
    </submittedName>
</protein>
<dbReference type="Proteomes" id="UP000472573">
    <property type="component" value="Unassembled WGS sequence"/>
</dbReference>
<dbReference type="PANTHER" id="PTHR42756:SF1">
    <property type="entry name" value="TRANSCRIPTIONAL REPRESSOR OF EMRAB OPERON"/>
    <property type="match status" value="1"/>
</dbReference>
<evidence type="ECO:0000313" key="8">
    <source>
        <dbReference type="Proteomes" id="UP000743107"/>
    </source>
</evidence>
<accession>A0A6L5A255</accession>
<dbReference type="InterPro" id="IPR036388">
    <property type="entry name" value="WH-like_DNA-bd_sf"/>
</dbReference>
<dbReference type="PROSITE" id="PS50995">
    <property type="entry name" value="HTH_MARR_2"/>
    <property type="match status" value="1"/>
</dbReference>
<dbReference type="InterPro" id="IPR000835">
    <property type="entry name" value="HTH_MarR-typ"/>
</dbReference>
<sequence>MDGIKVDKLIEKHQLAAKLFEFTTLQNMADEQAERHMPVFKGQNKILVALSEGDNISQKELSQRLGISVQAIAEFITKLVKKGYITKTKSSTDGRVQLIKLTEKGRKQAQKSLFYIPEYLDYLNEDEQNQLAAILDKMNEGIRDNLQLNGIQNIGTRLRFGQLKRKTDDYKE</sequence>
<name>A0A6L5A255_PEDPE</name>
<dbReference type="PRINTS" id="PR00598">
    <property type="entry name" value="HTHMARR"/>
</dbReference>
<proteinExistence type="predicted"/>
<dbReference type="Pfam" id="PF01047">
    <property type="entry name" value="MarR"/>
    <property type="match status" value="1"/>
</dbReference>
<dbReference type="Proteomes" id="UP000743107">
    <property type="component" value="Unassembled WGS sequence"/>
</dbReference>
<dbReference type="SUPFAM" id="SSF46785">
    <property type="entry name" value="Winged helix' DNA-binding domain"/>
    <property type="match status" value="1"/>
</dbReference>
<dbReference type="InterPro" id="IPR036390">
    <property type="entry name" value="WH_DNA-bd_sf"/>
</dbReference>
<evidence type="ECO:0000256" key="1">
    <source>
        <dbReference type="ARBA" id="ARBA00023015"/>
    </source>
</evidence>
<evidence type="ECO:0000313" key="7">
    <source>
        <dbReference type="Proteomes" id="UP000472573"/>
    </source>
</evidence>
<gene>
    <name evidence="5" type="ORF">GBO79_06510</name>
    <name evidence="6" type="ORF">ITQ97_05730</name>
</gene>
<dbReference type="EMBL" id="WENB01000003">
    <property type="protein sequence ID" value="KAF0413602.1"/>
    <property type="molecule type" value="Genomic_DNA"/>
</dbReference>
<keyword evidence="7" id="KW-1185">Reference proteome</keyword>
<evidence type="ECO:0000259" key="4">
    <source>
        <dbReference type="PROSITE" id="PS50995"/>
    </source>
</evidence>